<dbReference type="Proteomes" id="UP000184420">
    <property type="component" value="Unassembled WGS sequence"/>
</dbReference>
<dbReference type="RefSeq" id="WP_073085676.1">
    <property type="nucleotide sequence ID" value="NZ_FRBL01000009.1"/>
</dbReference>
<dbReference type="EMBL" id="FRBL01000009">
    <property type="protein sequence ID" value="SHM61399.1"/>
    <property type="molecule type" value="Genomic_DNA"/>
</dbReference>
<feature type="domain" description="Thioredoxin" evidence="1">
    <location>
        <begin position="29"/>
        <end position="146"/>
    </location>
</feature>
<dbReference type="PROSITE" id="PS51352">
    <property type="entry name" value="THIOREDOXIN_2"/>
    <property type="match status" value="1"/>
</dbReference>
<evidence type="ECO:0000313" key="3">
    <source>
        <dbReference type="Proteomes" id="UP000184420"/>
    </source>
</evidence>
<dbReference type="PANTHER" id="PTHR42852:SF18">
    <property type="entry name" value="CHROMOSOME UNDETERMINED SCAFFOLD_47, WHOLE GENOME SHOTGUN SEQUENCE"/>
    <property type="match status" value="1"/>
</dbReference>
<dbReference type="Pfam" id="PF00085">
    <property type="entry name" value="Thioredoxin"/>
    <property type="match status" value="1"/>
</dbReference>
<dbReference type="InterPro" id="IPR036249">
    <property type="entry name" value="Thioredoxin-like_sf"/>
</dbReference>
<sequence>MNKIKIAVLLLLSVFAGIVTTVGQSNAKLTIGDTAPALKYAKWIKGEPVKSFEGDHLYVLEFWATWCGPCKAAMPHITKLQQEYKGKVTFIGVDVWEKVAEGKPYESTLPMVEKFVKGNDANMEYAVVADNNEQFMGNNWLKAAGQNGIPSTFIIKNNQILWIGHPNSLDTALPAILNGRFDMATFKAAYDKSADAGRNSMVAMQALVKPIQDAITAKDYTRALQLMDKAVAESAQRKTIMEMMKFGVLLNHVSQQQAIAYAEELQQTNKSMASVALGEIYNKDVYEKSTYIWAAKNYEAINPTGGNPVLIHALATCYAKGGDYEKAVTYEEQAVASARKALKNGEMVGSVMDYTVKEYEQALTEYKQKLK</sequence>
<dbReference type="SUPFAM" id="SSF52833">
    <property type="entry name" value="Thioredoxin-like"/>
    <property type="match status" value="1"/>
</dbReference>
<evidence type="ECO:0000313" key="2">
    <source>
        <dbReference type="EMBL" id="SHM61399.1"/>
    </source>
</evidence>
<dbReference type="STRING" id="1419482.SAMN05444266_109195"/>
<keyword evidence="3" id="KW-1185">Reference proteome</keyword>
<dbReference type="PANTHER" id="PTHR42852">
    <property type="entry name" value="THIOL:DISULFIDE INTERCHANGE PROTEIN DSBE"/>
    <property type="match status" value="1"/>
</dbReference>
<dbReference type="InterPro" id="IPR050553">
    <property type="entry name" value="Thioredoxin_ResA/DsbE_sf"/>
</dbReference>
<dbReference type="GO" id="GO:0006950">
    <property type="term" value="P:response to stress"/>
    <property type="evidence" value="ECO:0007669"/>
    <property type="project" value="UniProtKB-ARBA"/>
</dbReference>
<gene>
    <name evidence="2" type="ORF">SAMN05444266_109195</name>
</gene>
<reference evidence="2 3" key="1">
    <citation type="submission" date="2016-11" db="EMBL/GenBank/DDBJ databases">
        <authorList>
            <person name="Jaros S."/>
            <person name="Januszkiewicz K."/>
            <person name="Wedrychowicz H."/>
        </authorList>
    </citation>
    <scope>NUCLEOTIDE SEQUENCE [LARGE SCALE GENOMIC DNA]</scope>
    <source>
        <strain evidence="2 3">DSM 27406</strain>
    </source>
</reference>
<dbReference type="CDD" id="cd02966">
    <property type="entry name" value="TlpA_like_family"/>
    <property type="match status" value="1"/>
</dbReference>
<dbReference type="AlphaFoldDB" id="A0A1M7K7X7"/>
<dbReference type="InterPro" id="IPR013766">
    <property type="entry name" value="Thioredoxin_domain"/>
</dbReference>
<dbReference type="SUPFAM" id="SSF81901">
    <property type="entry name" value="HCP-like"/>
    <property type="match status" value="1"/>
</dbReference>
<organism evidence="2 3">
    <name type="scientific">Chitinophaga jiangningensis</name>
    <dbReference type="NCBI Taxonomy" id="1419482"/>
    <lineage>
        <taxon>Bacteria</taxon>
        <taxon>Pseudomonadati</taxon>
        <taxon>Bacteroidota</taxon>
        <taxon>Chitinophagia</taxon>
        <taxon>Chitinophagales</taxon>
        <taxon>Chitinophagaceae</taxon>
        <taxon>Chitinophaga</taxon>
    </lineage>
</organism>
<dbReference type="Gene3D" id="3.40.30.10">
    <property type="entry name" value="Glutaredoxin"/>
    <property type="match status" value="1"/>
</dbReference>
<proteinExistence type="predicted"/>
<evidence type="ECO:0000259" key="1">
    <source>
        <dbReference type="PROSITE" id="PS51352"/>
    </source>
</evidence>
<dbReference type="InterPro" id="IPR011990">
    <property type="entry name" value="TPR-like_helical_dom_sf"/>
</dbReference>
<dbReference type="Gene3D" id="1.25.40.10">
    <property type="entry name" value="Tetratricopeptide repeat domain"/>
    <property type="match status" value="1"/>
</dbReference>
<name>A0A1M7K7X7_9BACT</name>
<accession>A0A1M7K7X7</accession>
<dbReference type="OrthoDB" id="9802923at2"/>
<protein>
    <submittedName>
        <fullName evidence="2">Thioredoxin</fullName>
    </submittedName>
</protein>